<evidence type="ECO:0000256" key="1">
    <source>
        <dbReference type="SAM" id="MobiDB-lite"/>
    </source>
</evidence>
<evidence type="ECO:0000313" key="3">
    <source>
        <dbReference type="EMBL" id="KAK5055265.1"/>
    </source>
</evidence>
<dbReference type="AlphaFoldDB" id="A0AAV9NDQ8"/>
<dbReference type="Pfam" id="PF22980">
    <property type="entry name" value="Myb_DNA-bind_8"/>
    <property type="match status" value="1"/>
</dbReference>
<keyword evidence="4" id="KW-1185">Reference proteome</keyword>
<comment type="caution">
    <text evidence="3">The sequence shown here is derived from an EMBL/GenBank/DDBJ whole genome shotgun (WGS) entry which is preliminary data.</text>
</comment>
<dbReference type="RefSeq" id="XP_064707696.1">
    <property type="nucleotide sequence ID" value="XM_064856520.1"/>
</dbReference>
<dbReference type="EMBL" id="JAVRRD010000009">
    <property type="protein sequence ID" value="KAK5055265.1"/>
    <property type="molecule type" value="Genomic_DNA"/>
</dbReference>
<protein>
    <recommendedName>
        <fullName evidence="2">Myb-like DNA-binding domain-containing protein</fullName>
    </recommendedName>
</protein>
<proteinExistence type="predicted"/>
<dbReference type="InterPro" id="IPR054505">
    <property type="entry name" value="Myb_DNA-bind_8"/>
</dbReference>
<evidence type="ECO:0000313" key="4">
    <source>
        <dbReference type="Proteomes" id="UP001358417"/>
    </source>
</evidence>
<sequence>MASLPPNDQVVFIMNVLQNTEMPKPDYHAVARNTGSTSANTAYVTVAHSTASSPSLESSDELTLARISQKKFKAIAKAAGFDLVNDRIVRIGDPVIPSPAAASRTKKRAAGGNKAANSTPKKKTTDNGGTPVKGSKKRKIDDVAEDAQDEMNGNDQQTTEEESAKGKALNGGDAE</sequence>
<dbReference type="Proteomes" id="UP001358417">
    <property type="component" value="Unassembled WGS sequence"/>
</dbReference>
<feature type="domain" description="Myb-like DNA-binding" evidence="2">
    <location>
        <begin position="6"/>
        <end position="43"/>
    </location>
</feature>
<dbReference type="GeneID" id="89981151"/>
<reference evidence="3 4" key="1">
    <citation type="submission" date="2023-08" db="EMBL/GenBank/DDBJ databases">
        <title>Black Yeasts Isolated from many extreme environments.</title>
        <authorList>
            <person name="Coleine C."/>
            <person name="Stajich J.E."/>
            <person name="Selbmann L."/>
        </authorList>
    </citation>
    <scope>NUCLEOTIDE SEQUENCE [LARGE SCALE GENOMIC DNA]</scope>
    <source>
        <strain evidence="3 4">CCFEE 5792</strain>
    </source>
</reference>
<name>A0AAV9NDQ8_9EURO</name>
<gene>
    <name evidence="3" type="ORF">LTR84_013015</name>
</gene>
<organism evidence="3 4">
    <name type="scientific">Exophiala bonariae</name>
    <dbReference type="NCBI Taxonomy" id="1690606"/>
    <lineage>
        <taxon>Eukaryota</taxon>
        <taxon>Fungi</taxon>
        <taxon>Dikarya</taxon>
        <taxon>Ascomycota</taxon>
        <taxon>Pezizomycotina</taxon>
        <taxon>Eurotiomycetes</taxon>
        <taxon>Chaetothyriomycetidae</taxon>
        <taxon>Chaetothyriales</taxon>
        <taxon>Herpotrichiellaceae</taxon>
        <taxon>Exophiala</taxon>
    </lineage>
</organism>
<accession>A0AAV9NDQ8</accession>
<feature type="region of interest" description="Disordered" evidence="1">
    <location>
        <begin position="94"/>
        <end position="175"/>
    </location>
</feature>
<evidence type="ECO:0000259" key="2">
    <source>
        <dbReference type="Pfam" id="PF22980"/>
    </source>
</evidence>